<accession>A0A096AHZ0</accession>
<keyword evidence="4 14" id="KW-1134">Transmembrane beta strand</keyword>
<reference evidence="20 21" key="1">
    <citation type="submission" date="2014-07" db="EMBL/GenBank/DDBJ databases">
        <authorList>
            <person name="McCorrison J."/>
            <person name="Sanka R."/>
            <person name="Torralba M."/>
            <person name="Gillis M."/>
            <person name="Haft D.H."/>
            <person name="Methe B."/>
            <person name="Sutton G."/>
            <person name="Nelson K.E."/>
        </authorList>
    </citation>
    <scope>NUCLEOTIDE SEQUENCE [LARGE SCALE GENOMIC DNA]</scope>
    <source>
        <strain evidence="20 21">DNF00040</strain>
    </source>
</reference>
<gene>
    <name evidence="20" type="ORF">HMPREF2130_07445</name>
</gene>
<sequence>MSTKFDLNKPITQTVLFSAMSAALGSGIALAQEQGNVQQLPSLNVEASAASNYQVTRAQSRKMTAPLVDTPRTVNVVTEELMKDRAATSLQDVLRTTPGVTLGSGEGGTPTGDRPFIRGYEASTDIFIDGARDYARGSHETFNLESVEVVKGPSSAYTGRGGTGGSINLVTKKPHLNNAIEGGVTYGNRGQHRLTFDANAVLTDSIAFRLNAMRMGGQVPGRGPVKYDRWGIAPSIAFGLGTPTRAILSYSHIENNDTPDFGIPYQNIRHPDMSEPLKPNRSNYYGRYGADFRKNIFDTATIELEHDINDNFTVRNLTRYGRSLNKYLYTRPSFDNCGSMRRGKLAPGPKAHLASCRSLDENLMFRRDDRARWRLAESLINQTDIYGEFKTGSVEHSISAGFEFAKEDIYNRDTSKVTAGTSHDNFWHPNPHQDWGHVNKSFGDKSKAGDIKTKSVYLFDTIKFNPNWLVNAGVRFDNFRVYDAINNQRADHNIVSWQAALIYKPVEYGSIYFSYASSANPPGENLGQAGGADGPAGAAKIYDDLKPERAHSYELGTKWDLLNERLSVAAAIFETRKNNARSSDLDGSVQNIGKNRVRGVELSFNGSITDKWNIAAGWTYLDPKILEYRNGKNVFDGNQTKFIAKHSANVWTSYQVHPAVTVGTGITYVGKRYVDDANTKQLPSHLVWDAMVRWDVNKHVELQANVNNITDTRVYDASHVGIFANVGPGRSYTLNARFKY</sequence>
<evidence type="ECO:0000256" key="17">
    <source>
        <dbReference type="SAM" id="SignalP"/>
    </source>
</evidence>
<evidence type="ECO:0000256" key="4">
    <source>
        <dbReference type="ARBA" id="ARBA00022452"/>
    </source>
</evidence>
<dbReference type="GO" id="GO:0009279">
    <property type="term" value="C:cell outer membrane"/>
    <property type="evidence" value="ECO:0007669"/>
    <property type="project" value="UniProtKB-SubCell"/>
</dbReference>
<keyword evidence="5" id="KW-0410">Iron transport</keyword>
<evidence type="ECO:0000313" key="20">
    <source>
        <dbReference type="EMBL" id="KGF30282.1"/>
    </source>
</evidence>
<evidence type="ECO:0000256" key="14">
    <source>
        <dbReference type="PROSITE-ProRule" id="PRU01360"/>
    </source>
</evidence>
<evidence type="ECO:0000256" key="1">
    <source>
        <dbReference type="ARBA" id="ARBA00004571"/>
    </source>
</evidence>
<feature type="region of interest" description="Disordered" evidence="16">
    <location>
        <begin position="97"/>
        <end position="116"/>
    </location>
</feature>
<dbReference type="Proteomes" id="UP000029629">
    <property type="component" value="Unassembled WGS sequence"/>
</dbReference>
<dbReference type="EMBL" id="JRNI01000028">
    <property type="protein sequence ID" value="KGF30282.1"/>
    <property type="molecule type" value="Genomic_DNA"/>
</dbReference>
<comment type="subcellular location">
    <subcellularLocation>
        <location evidence="1 14">Cell outer membrane</location>
        <topology evidence="1 14">Multi-pass membrane protein</topology>
    </subcellularLocation>
</comment>
<dbReference type="eggNOG" id="COG4774">
    <property type="taxonomic scope" value="Bacteria"/>
</dbReference>
<feature type="chain" id="PRO_5001915373" evidence="17">
    <location>
        <begin position="32"/>
        <end position="740"/>
    </location>
</feature>
<feature type="signal peptide" evidence="17">
    <location>
        <begin position="1"/>
        <end position="31"/>
    </location>
</feature>
<protein>
    <submittedName>
        <fullName evidence="20">TonB-dependent receptor</fullName>
    </submittedName>
</protein>
<evidence type="ECO:0000259" key="18">
    <source>
        <dbReference type="Pfam" id="PF00593"/>
    </source>
</evidence>
<evidence type="ECO:0000256" key="12">
    <source>
        <dbReference type="ARBA" id="ARBA00023170"/>
    </source>
</evidence>
<dbReference type="PANTHER" id="PTHR32552:SF89">
    <property type="entry name" value="CATECHOLATE SIDEROPHORE RECEPTOR FIU"/>
    <property type="match status" value="1"/>
</dbReference>
<dbReference type="NCBIfam" id="TIGR01783">
    <property type="entry name" value="TonB-siderophor"/>
    <property type="match status" value="1"/>
</dbReference>
<dbReference type="PANTHER" id="PTHR32552">
    <property type="entry name" value="FERRICHROME IRON RECEPTOR-RELATED"/>
    <property type="match status" value="1"/>
</dbReference>
<evidence type="ECO:0000256" key="10">
    <source>
        <dbReference type="ARBA" id="ARBA00023077"/>
    </source>
</evidence>
<evidence type="ECO:0000256" key="5">
    <source>
        <dbReference type="ARBA" id="ARBA00022496"/>
    </source>
</evidence>
<dbReference type="RefSeq" id="WP_036559618.1">
    <property type="nucleotide sequence ID" value="NZ_JRNI01000028.1"/>
</dbReference>
<keyword evidence="13 14" id="KW-0998">Cell outer membrane</keyword>
<keyword evidence="9" id="KW-0406">Ion transport</keyword>
<dbReference type="OrthoDB" id="9790771at2"/>
<dbReference type="GO" id="GO:0015891">
    <property type="term" value="P:siderophore transport"/>
    <property type="evidence" value="ECO:0007669"/>
    <property type="project" value="InterPro"/>
</dbReference>
<name>A0A096AHZ0_9BURK</name>
<keyword evidence="11 14" id="KW-0472">Membrane</keyword>
<evidence type="ECO:0000256" key="11">
    <source>
        <dbReference type="ARBA" id="ARBA00023136"/>
    </source>
</evidence>
<dbReference type="Gene3D" id="2.170.130.10">
    <property type="entry name" value="TonB-dependent receptor, plug domain"/>
    <property type="match status" value="1"/>
</dbReference>
<comment type="similarity">
    <text evidence="2 14 15">Belongs to the TonB-dependent receptor family.</text>
</comment>
<keyword evidence="3 14" id="KW-0813">Transport</keyword>
<comment type="caution">
    <text evidence="20">The sequence shown here is derived from an EMBL/GenBank/DDBJ whole genome shotgun (WGS) entry which is preliminary data.</text>
</comment>
<dbReference type="InterPro" id="IPR000531">
    <property type="entry name" value="Beta-barrel_TonB"/>
</dbReference>
<dbReference type="Gene3D" id="2.40.170.20">
    <property type="entry name" value="TonB-dependent receptor, beta-barrel domain"/>
    <property type="match status" value="1"/>
</dbReference>
<dbReference type="InterPro" id="IPR010105">
    <property type="entry name" value="TonB_sidphr_rcpt"/>
</dbReference>
<evidence type="ECO:0000256" key="13">
    <source>
        <dbReference type="ARBA" id="ARBA00023237"/>
    </source>
</evidence>
<evidence type="ECO:0000256" key="3">
    <source>
        <dbReference type="ARBA" id="ARBA00022448"/>
    </source>
</evidence>
<keyword evidence="12 20" id="KW-0675">Receptor</keyword>
<feature type="domain" description="TonB-dependent receptor-like beta-barrel" evidence="18">
    <location>
        <begin position="240"/>
        <end position="709"/>
    </location>
</feature>
<evidence type="ECO:0000256" key="7">
    <source>
        <dbReference type="ARBA" id="ARBA00022729"/>
    </source>
</evidence>
<evidence type="ECO:0000259" key="19">
    <source>
        <dbReference type="Pfam" id="PF07715"/>
    </source>
</evidence>
<keyword evidence="8" id="KW-0408">Iron</keyword>
<dbReference type="PROSITE" id="PS52016">
    <property type="entry name" value="TONB_DEPENDENT_REC_3"/>
    <property type="match status" value="1"/>
</dbReference>
<feature type="domain" description="TonB-dependent receptor plug" evidence="19">
    <location>
        <begin position="67"/>
        <end position="165"/>
    </location>
</feature>
<evidence type="ECO:0000313" key="21">
    <source>
        <dbReference type="Proteomes" id="UP000029629"/>
    </source>
</evidence>
<evidence type="ECO:0000256" key="15">
    <source>
        <dbReference type="RuleBase" id="RU003357"/>
    </source>
</evidence>
<evidence type="ECO:0000256" key="16">
    <source>
        <dbReference type="SAM" id="MobiDB-lite"/>
    </source>
</evidence>
<dbReference type="InterPro" id="IPR012910">
    <property type="entry name" value="Plug_dom"/>
</dbReference>
<dbReference type="Pfam" id="PF00593">
    <property type="entry name" value="TonB_dep_Rec_b-barrel"/>
    <property type="match status" value="1"/>
</dbReference>
<organism evidence="20 21">
    <name type="scientific">Oligella urethralis DNF00040</name>
    <dbReference type="NCBI Taxonomy" id="1401065"/>
    <lineage>
        <taxon>Bacteria</taxon>
        <taxon>Pseudomonadati</taxon>
        <taxon>Pseudomonadota</taxon>
        <taxon>Betaproteobacteria</taxon>
        <taxon>Burkholderiales</taxon>
        <taxon>Alcaligenaceae</taxon>
        <taxon>Oligella</taxon>
    </lineage>
</organism>
<dbReference type="InterPro" id="IPR037066">
    <property type="entry name" value="Plug_dom_sf"/>
</dbReference>
<dbReference type="InterPro" id="IPR036942">
    <property type="entry name" value="Beta-barrel_TonB_sf"/>
</dbReference>
<dbReference type="SUPFAM" id="SSF56935">
    <property type="entry name" value="Porins"/>
    <property type="match status" value="1"/>
</dbReference>
<dbReference type="Pfam" id="PF07715">
    <property type="entry name" value="Plug"/>
    <property type="match status" value="1"/>
</dbReference>
<dbReference type="FunFam" id="2.170.130.10:FF:000001">
    <property type="entry name" value="Catecholate siderophore TonB-dependent receptor"/>
    <property type="match status" value="1"/>
</dbReference>
<dbReference type="CDD" id="cd01347">
    <property type="entry name" value="ligand_gated_channel"/>
    <property type="match status" value="1"/>
</dbReference>
<keyword evidence="6 14" id="KW-0812">Transmembrane</keyword>
<evidence type="ECO:0000256" key="6">
    <source>
        <dbReference type="ARBA" id="ARBA00022692"/>
    </source>
</evidence>
<keyword evidence="10 15" id="KW-0798">TonB box</keyword>
<keyword evidence="7 17" id="KW-0732">Signal</keyword>
<dbReference type="AlphaFoldDB" id="A0A096AHZ0"/>
<evidence type="ECO:0000256" key="8">
    <source>
        <dbReference type="ARBA" id="ARBA00023004"/>
    </source>
</evidence>
<dbReference type="InterPro" id="IPR039426">
    <property type="entry name" value="TonB-dep_rcpt-like"/>
</dbReference>
<dbReference type="GO" id="GO:0038023">
    <property type="term" value="F:signaling receptor activity"/>
    <property type="evidence" value="ECO:0007669"/>
    <property type="project" value="InterPro"/>
</dbReference>
<keyword evidence="21" id="KW-1185">Reference proteome</keyword>
<dbReference type="GO" id="GO:0015344">
    <property type="term" value="F:siderophore uptake transmembrane transporter activity"/>
    <property type="evidence" value="ECO:0007669"/>
    <property type="project" value="TreeGrafter"/>
</dbReference>
<evidence type="ECO:0000256" key="2">
    <source>
        <dbReference type="ARBA" id="ARBA00009810"/>
    </source>
</evidence>
<evidence type="ECO:0000256" key="9">
    <source>
        <dbReference type="ARBA" id="ARBA00023065"/>
    </source>
</evidence>
<proteinExistence type="inferred from homology"/>